<keyword evidence="9" id="KW-1185">Reference proteome</keyword>
<dbReference type="InterPro" id="IPR016024">
    <property type="entry name" value="ARM-type_fold"/>
</dbReference>
<keyword evidence="3 5" id="KW-0808">Transferase</keyword>
<dbReference type="Proteomes" id="UP001604336">
    <property type="component" value="Unassembled WGS sequence"/>
</dbReference>
<evidence type="ECO:0000256" key="4">
    <source>
        <dbReference type="ARBA" id="ARBA00022786"/>
    </source>
</evidence>
<dbReference type="InterPro" id="IPR013083">
    <property type="entry name" value="Znf_RING/FYVE/PHD"/>
</dbReference>
<comment type="pathway">
    <text evidence="2 5">Protein modification; protein ubiquitination.</text>
</comment>
<dbReference type="InterPro" id="IPR045185">
    <property type="entry name" value="PUB22/23/24-like"/>
</dbReference>
<proteinExistence type="predicted"/>
<dbReference type="InterPro" id="IPR003613">
    <property type="entry name" value="Ubox_domain"/>
</dbReference>
<dbReference type="GO" id="GO:0016567">
    <property type="term" value="P:protein ubiquitination"/>
    <property type="evidence" value="ECO:0007669"/>
    <property type="project" value="UniProtKB-UniRule"/>
</dbReference>
<dbReference type="Pfam" id="PF25598">
    <property type="entry name" value="ARM_PUB"/>
    <property type="match status" value="1"/>
</dbReference>
<comment type="catalytic activity">
    <reaction evidence="1 5">
        <text>S-ubiquitinyl-[E2 ubiquitin-conjugating enzyme]-L-cysteine + [acceptor protein]-L-lysine = [E2 ubiquitin-conjugating enzyme]-L-cysteine + N(6)-ubiquitinyl-[acceptor protein]-L-lysine.</text>
        <dbReference type="EC" id="2.3.2.27"/>
    </reaction>
</comment>
<dbReference type="EC" id="2.3.2.27" evidence="5"/>
<dbReference type="CDD" id="cd16664">
    <property type="entry name" value="RING-Ubox_PUB"/>
    <property type="match status" value="1"/>
</dbReference>
<evidence type="ECO:0000259" key="7">
    <source>
        <dbReference type="PROSITE" id="PS51698"/>
    </source>
</evidence>
<dbReference type="SMART" id="SM00504">
    <property type="entry name" value="Ubox"/>
    <property type="match status" value="1"/>
</dbReference>
<dbReference type="SUPFAM" id="SSF57850">
    <property type="entry name" value="RING/U-box"/>
    <property type="match status" value="1"/>
</dbReference>
<dbReference type="PANTHER" id="PTHR22849">
    <property type="entry name" value="WDSAM1 PROTEIN"/>
    <property type="match status" value="1"/>
</dbReference>
<dbReference type="InterPro" id="IPR045210">
    <property type="entry name" value="RING-Ubox_PUB"/>
</dbReference>
<name>A0ABD1U0R7_9LAMI</name>
<feature type="compositionally biased region" description="Basic residues" evidence="6">
    <location>
        <begin position="1"/>
        <end position="16"/>
    </location>
</feature>
<evidence type="ECO:0000313" key="9">
    <source>
        <dbReference type="Proteomes" id="UP001604336"/>
    </source>
</evidence>
<dbReference type="AlphaFoldDB" id="A0ABD1U0R7"/>
<reference evidence="9" key="1">
    <citation type="submission" date="2024-07" db="EMBL/GenBank/DDBJ databases">
        <title>Two chromosome-level genome assemblies of Korean endemic species Abeliophyllum distichum and Forsythia ovata (Oleaceae).</title>
        <authorList>
            <person name="Jang H."/>
        </authorList>
    </citation>
    <scope>NUCLEOTIDE SEQUENCE [LARGE SCALE GENOMIC DNA]</scope>
</reference>
<feature type="domain" description="U-box" evidence="7">
    <location>
        <begin position="29"/>
        <end position="103"/>
    </location>
</feature>
<feature type="region of interest" description="Disordered" evidence="6">
    <location>
        <begin position="1"/>
        <end position="26"/>
    </location>
</feature>
<dbReference type="Gene3D" id="1.25.10.10">
    <property type="entry name" value="Leucine-rich Repeat Variant"/>
    <property type="match status" value="1"/>
</dbReference>
<dbReference type="PROSITE" id="PS51698">
    <property type="entry name" value="U_BOX"/>
    <property type="match status" value="1"/>
</dbReference>
<accession>A0ABD1U0R7</accession>
<dbReference type="PANTHER" id="PTHR22849:SF139">
    <property type="entry name" value="U-BOX DOMAIN-CONTAINING PROTEIN"/>
    <property type="match status" value="1"/>
</dbReference>
<keyword evidence="4 5" id="KW-0833">Ubl conjugation pathway</keyword>
<dbReference type="InterPro" id="IPR058678">
    <property type="entry name" value="ARM_PUB"/>
</dbReference>
<evidence type="ECO:0000256" key="2">
    <source>
        <dbReference type="ARBA" id="ARBA00004906"/>
    </source>
</evidence>
<dbReference type="Gene3D" id="3.30.40.10">
    <property type="entry name" value="Zinc/RING finger domain, C3HC4 (zinc finger)"/>
    <property type="match status" value="1"/>
</dbReference>
<protein>
    <recommendedName>
        <fullName evidence="5 7">U-box domain-containing protein</fullName>
        <ecNumber evidence="5">2.3.2.27</ecNumber>
    </recommendedName>
    <alternativeName>
        <fullName evidence="5">RING-type E3 ubiquitin transferase PUB</fullName>
    </alternativeName>
</protein>
<evidence type="ECO:0000256" key="3">
    <source>
        <dbReference type="ARBA" id="ARBA00022679"/>
    </source>
</evidence>
<evidence type="ECO:0000256" key="6">
    <source>
        <dbReference type="SAM" id="MobiDB-lite"/>
    </source>
</evidence>
<organism evidence="8 9">
    <name type="scientific">Abeliophyllum distichum</name>
    <dbReference type="NCBI Taxonomy" id="126358"/>
    <lineage>
        <taxon>Eukaryota</taxon>
        <taxon>Viridiplantae</taxon>
        <taxon>Streptophyta</taxon>
        <taxon>Embryophyta</taxon>
        <taxon>Tracheophyta</taxon>
        <taxon>Spermatophyta</taxon>
        <taxon>Magnoliopsida</taxon>
        <taxon>eudicotyledons</taxon>
        <taxon>Gunneridae</taxon>
        <taxon>Pentapetalae</taxon>
        <taxon>asterids</taxon>
        <taxon>lamiids</taxon>
        <taxon>Lamiales</taxon>
        <taxon>Oleaceae</taxon>
        <taxon>Forsythieae</taxon>
        <taxon>Abeliophyllum</taxon>
    </lineage>
</organism>
<evidence type="ECO:0000256" key="5">
    <source>
        <dbReference type="RuleBase" id="RU369093"/>
    </source>
</evidence>
<dbReference type="FunFam" id="3.30.40.10:FF:000442">
    <property type="entry name" value="RING-type E3 ubiquitin transferase"/>
    <property type="match status" value="1"/>
</dbReference>
<gene>
    <name evidence="8" type="ORF">Adt_14827</name>
</gene>
<comment type="function">
    <text evidence="5">Functions as an E3 ubiquitin ligase.</text>
</comment>
<dbReference type="GO" id="GO:0061630">
    <property type="term" value="F:ubiquitin protein ligase activity"/>
    <property type="evidence" value="ECO:0007669"/>
    <property type="project" value="UniProtKB-UniRule"/>
</dbReference>
<evidence type="ECO:0000256" key="1">
    <source>
        <dbReference type="ARBA" id="ARBA00000900"/>
    </source>
</evidence>
<evidence type="ECO:0000313" key="8">
    <source>
        <dbReference type="EMBL" id="KAL2518580.1"/>
    </source>
</evidence>
<dbReference type="EMBL" id="JBFOLK010000004">
    <property type="protein sequence ID" value="KAL2518580.1"/>
    <property type="molecule type" value="Genomic_DNA"/>
</dbReference>
<sequence>MISSWRKRKAARRAAKKHDSGKNTSMELKIPDHYRCPISLDLMKDPVTLSSGMTYDRESIEAWFKAGNTTCPITNRVLRNLEPIPNHAIRSMIQDWCVEKRSYGIERIPTPRIPITSVEVSEILSKIEAADEQECLELVVKMRSLAKESERNKRCIVENGAGRVLSSKFEAFSLDSIDKHVSILEEIMSTLTVISTTLDEETKHILGSKSSLRCIVWCLRCGSLSGRRNAVLVLKSILSSDKQRVRALFEMEGAIEALVKLVKEPICPTTTKASLLAIYHMVSSSTTNDKDDVTKRFVDTGLVEVLIEMLVACEKSICEKALGVLDGICNSNEGREKAYENALTMPVLVKKLLRVSDLSTEFSVSIMWKLGKNETSDERGVIFEAVELGAFQKMLLLLQVGTTEKTKENATHLLKLMNLYRNRVECIDSSDFKDLKRQF</sequence>
<comment type="caution">
    <text evidence="8">The sequence shown here is derived from an EMBL/GenBank/DDBJ whole genome shotgun (WGS) entry which is preliminary data.</text>
</comment>
<dbReference type="InterPro" id="IPR011989">
    <property type="entry name" value="ARM-like"/>
</dbReference>
<dbReference type="Pfam" id="PF04564">
    <property type="entry name" value="U-box"/>
    <property type="match status" value="1"/>
</dbReference>
<dbReference type="SUPFAM" id="SSF48371">
    <property type="entry name" value="ARM repeat"/>
    <property type="match status" value="1"/>
</dbReference>